<dbReference type="EMBL" id="AP027141">
    <property type="protein sequence ID" value="BDV29773.1"/>
    <property type="molecule type" value="Genomic_DNA"/>
</dbReference>
<keyword evidence="2" id="KW-1185">Reference proteome</keyword>
<protein>
    <submittedName>
        <fullName evidence="1">Uncharacterized protein</fullName>
    </submittedName>
</protein>
<accession>A0ABM8DVU2</accession>
<evidence type="ECO:0000313" key="2">
    <source>
        <dbReference type="Proteomes" id="UP001317779"/>
    </source>
</evidence>
<proteinExistence type="predicted"/>
<gene>
    <name evidence="1" type="ORF">Microterr_04330</name>
</gene>
<dbReference type="Proteomes" id="UP001317779">
    <property type="component" value="Chromosome"/>
</dbReference>
<organism evidence="1 2">
    <name type="scientific">Microbacterium terricola</name>
    <dbReference type="NCBI Taxonomy" id="344163"/>
    <lineage>
        <taxon>Bacteria</taxon>
        <taxon>Bacillati</taxon>
        <taxon>Actinomycetota</taxon>
        <taxon>Actinomycetes</taxon>
        <taxon>Micrococcales</taxon>
        <taxon>Microbacteriaceae</taxon>
        <taxon>Microbacterium</taxon>
    </lineage>
</organism>
<name>A0ABM8DVU2_9MICO</name>
<evidence type="ECO:0000313" key="1">
    <source>
        <dbReference type="EMBL" id="BDV29773.1"/>
    </source>
</evidence>
<sequence>MLMSIFERFDRAVWGAGHVTCEECGAALPAHAAVWRGTHPYCSPLHEMQDSDGQLALA</sequence>
<reference evidence="1 2" key="1">
    <citation type="submission" date="2022-12" db="EMBL/GenBank/DDBJ databases">
        <title>Microbacterium terricola strain KV-448 chromosome, complete genome.</title>
        <authorList>
            <person name="Oshima T."/>
            <person name="Moriya T."/>
            <person name="Bessho Y."/>
        </authorList>
    </citation>
    <scope>NUCLEOTIDE SEQUENCE [LARGE SCALE GENOMIC DNA]</scope>
    <source>
        <strain evidence="1 2">KV-448</strain>
    </source>
</reference>